<evidence type="ECO:0000259" key="1">
    <source>
        <dbReference type="Pfam" id="PF04986"/>
    </source>
</evidence>
<dbReference type="GO" id="GO:0004803">
    <property type="term" value="F:transposase activity"/>
    <property type="evidence" value="ECO:0007669"/>
    <property type="project" value="InterPro"/>
</dbReference>
<feature type="domain" description="Transposase IS801/IS1294" evidence="1">
    <location>
        <begin position="138"/>
        <end position="301"/>
    </location>
</feature>
<dbReference type="GO" id="GO:0003677">
    <property type="term" value="F:DNA binding"/>
    <property type="evidence" value="ECO:0007669"/>
    <property type="project" value="InterPro"/>
</dbReference>
<evidence type="ECO:0000313" key="5">
    <source>
        <dbReference type="Proteomes" id="UP001320119"/>
    </source>
</evidence>
<dbReference type="InterPro" id="IPR026889">
    <property type="entry name" value="Zn_Tnp"/>
</dbReference>
<accession>A0AAN1WL42</accession>
<evidence type="ECO:0000313" key="4">
    <source>
        <dbReference type="EMBL" id="BCD99592.1"/>
    </source>
</evidence>
<dbReference type="Pfam" id="PF04986">
    <property type="entry name" value="Y2_Tnp"/>
    <property type="match status" value="1"/>
</dbReference>
<proteinExistence type="predicted"/>
<dbReference type="RefSeq" id="WP_236984858.1">
    <property type="nucleotide sequence ID" value="NZ_AP023086.1"/>
</dbReference>
<dbReference type="AlphaFoldDB" id="A0AAN1WL42"/>
<feature type="domain" description="Transposase zinc-binding" evidence="2">
    <location>
        <begin position="6"/>
        <end position="96"/>
    </location>
</feature>
<dbReference type="PANTHER" id="PTHR37023">
    <property type="entry name" value="TRANSPOSASE"/>
    <property type="match status" value="1"/>
</dbReference>
<dbReference type="Proteomes" id="UP001320119">
    <property type="component" value="Chromosome"/>
</dbReference>
<dbReference type="GO" id="GO:0006313">
    <property type="term" value="P:DNA transposition"/>
    <property type="evidence" value="ECO:0007669"/>
    <property type="project" value="InterPro"/>
</dbReference>
<name>A0AAN1WL42_9GAMM</name>
<dbReference type="KEGG" id="marq:MARGE09_P3794"/>
<reference evidence="4 5" key="1">
    <citation type="journal article" date="2022" name="IScience">
        <title>An ultrasensitive nanofiber-based assay for enzymatic hydrolysis and deep-sea microbial degradation of cellulose.</title>
        <authorList>
            <person name="Tsudome M."/>
            <person name="Tachioka M."/>
            <person name="Miyazaki M."/>
            <person name="Uchimura K."/>
            <person name="Tsuda M."/>
            <person name="Takaki Y."/>
            <person name="Deguchi S."/>
        </authorList>
    </citation>
    <scope>NUCLEOTIDE SEQUENCE [LARGE SCALE GENOMIC DNA]</scope>
    <source>
        <strain evidence="4 5">GE09</strain>
    </source>
</reference>
<evidence type="ECO:0000313" key="3">
    <source>
        <dbReference type="EMBL" id="BCD96949.1"/>
    </source>
</evidence>
<evidence type="ECO:0008006" key="6">
    <source>
        <dbReference type="Google" id="ProtNLM"/>
    </source>
</evidence>
<dbReference type="Pfam" id="PF14319">
    <property type="entry name" value="Zn_Tnp_IS91"/>
    <property type="match status" value="1"/>
</dbReference>
<evidence type="ECO:0000259" key="2">
    <source>
        <dbReference type="Pfam" id="PF14319"/>
    </source>
</evidence>
<gene>
    <name evidence="3" type="ORF">MARGE09_P1149</name>
    <name evidence="4" type="ORF">MARGE09_P3794</name>
</gene>
<keyword evidence="5" id="KW-1185">Reference proteome</keyword>
<organism evidence="4 5">
    <name type="scientific">Marinagarivorans cellulosilyticus</name>
    <dbReference type="NCBI Taxonomy" id="2721545"/>
    <lineage>
        <taxon>Bacteria</taxon>
        <taxon>Pseudomonadati</taxon>
        <taxon>Pseudomonadota</taxon>
        <taxon>Gammaproteobacteria</taxon>
        <taxon>Cellvibrionales</taxon>
        <taxon>Cellvibrionaceae</taxon>
        <taxon>Marinagarivorans</taxon>
    </lineage>
</organism>
<protein>
    <recommendedName>
        <fullName evidence="6">Transposase</fullName>
    </recommendedName>
</protein>
<sequence>MNLANIIEQFRRPFLEKYGHQLLPSHLRALDAITACKKHCGHFTCECTHCQSRQQHPLSCGHRSCPQCQNNSATDWLNRQKQKLIPADYFMVTLTLPDQLRHLAFHNQHRLYSLLFECAVDTLKTLGLDTRHMGGDIGMTAVLHTHTRRLEYHPHLHVVIPGAALINRGKAFKRSDSNYLIHGDVIAKMFRGKILYALHEECFELPNNIPEKWVVNVKHVGKGLPALQYLSRYLYKGVISQKNITHSDEQTVTFRYKDSQTNQNATRTLAGEDFIWKLLTHILPRRFRRVRDYGFLHHNAKKKLTFIQYLLGIKLPMLVEKIKPMIRCWQCQQPSRIIDIQPKRIPINFRFMKTT</sequence>
<dbReference type="InterPro" id="IPR007069">
    <property type="entry name" value="Transposase_32"/>
</dbReference>
<dbReference type="EMBL" id="AP023086">
    <property type="protein sequence ID" value="BCD99592.1"/>
    <property type="molecule type" value="Genomic_DNA"/>
</dbReference>
<dbReference type="KEGG" id="marq:MARGE09_P1149"/>
<dbReference type="PANTHER" id="PTHR37023:SF1">
    <property type="entry name" value="ISSOD25 TRANSPOSASE TNPA_ISSOD25"/>
    <property type="match status" value="1"/>
</dbReference>
<dbReference type="EMBL" id="AP023086">
    <property type="protein sequence ID" value="BCD96949.1"/>
    <property type="molecule type" value="Genomic_DNA"/>
</dbReference>